<keyword evidence="1" id="KW-0677">Repeat</keyword>
<feature type="domain" description="ABC transporter" evidence="5">
    <location>
        <begin position="536"/>
        <end position="779"/>
    </location>
</feature>
<dbReference type="GO" id="GO:0005524">
    <property type="term" value="F:ATP binding"/>
    <property type="evidence" value="ECO:0007669"/>
    <property type="project" value="UniProtKB-KW"/>
</dbReference>
<dbReference type="CDD" id="cd03221">
    <property type="entry name" value="ABCF_EF-3"/>
    <property type="match status" value="2"/>
</dbReference>
<comment type="caution">
    <text evidence="6">The sequence shown here is derived from an EMBL/GenBank/DDBJ whole genome shotgun (WGS) entry which is preliminary data.</text>
</comment>
<feature type="compositionally biased region" description="Basic and acidic residues" evidence="4">
    <location>
        <begin position="95"/>
        <end position="106"/>
    </location>
</feature>
<evidence type="ECO:0000313" key="6">
    <source>
        <dbReference type="EMBL" id="KAL3775725.1"/>
    </source>
</evidence>
<keyword evidence="3" id="KW-0067">ATP-binding</keyword>
<sequence>MNHIRSIINNHEPALEEEVRQYIESLVESAVEDGSVDDVGPIISAFLSEDESYNVISSIQLQKISRGIESASIEPNDTPPHHSEEQYSFTSSQEHIVDELQTRHSEPTGASQSKPTSKHKKRAGRNNKSKIDTRNNSELVNDDHQSAWAECKQSDQNWGGRGRGGRGIRLSGNNFECIHLPSVSLTYEGNELLVDSTMDIVRGHRYALLGRNGVGKSTLLRQLEAGSIPGMPRGMVIRMVKQQVDGRNDQTSLESLVEADEYRTALLEEQEHVERNLDSGVDLEQNAHRLGEISEELNAIDSENAEARAITILEGLSFTHDMIHGPTINLSGGWRMRLALAQALFAPYSDLLLLDECTNHLDLQGMAWLENFLTMERVGNPLTIICVSHDRSFLDNVCTDVIVMEHKRLTYHVGNYSDYQRKIQEKRARECQILDASERQREKALVFVKKQLQQSKKSSDPNKQRQAKMIKEKKLDRIGNYREDGKRYKLNSLKKLDEEFVRLPQKVYVEIDEPVVKLRLPSPVWPPSIMQGSPIIQMKDVNFSYEFAKKTCKNDSSYLLRNVTLDVTQNTKAAIVGVNGCGKTTLCQLLTGDIDDARVQGTVWRHPNLRIGHITQYSVEEMNKFSHLTLLQYAEEKLLVGDASKCVIAKASGNVRQYLGAFGLGGSHATRLISALSGGERMRLCFATVLSNAPHLLILDESSNHIDMETLDSLSTALRAFLGAVVVVSHNQSFLSGFCNELWSFSEHGTGKVNISRDDAESFDELFSRYRRHILSSSVSAGVVKERHSMAKRAAKQSANASRRAAFL</sequence>
<name>A0ABD3NPE2_9STRA</name>
<dbReference type="SMART" id="SM00382">
    <property type="entry name" value="AAA"/>
    <property type="match status" value="2"/>
</dbReference>
<dbReference type="Gene3D" id="3.40.50.300">
    <property type="entry name" value="P-loop containing nucleotide triphosphate hydrolases"/>
    <property type="match status" value="2"/>
</dbReference>
<dbReference type="InterPro" id="IPR050611">
    <property type="entry name" value="ABCF"/>
</dbReference>
<evidence type="ECO:0000259" key="5">
    <source>
        <dbReference type="PROSITE" id="PS50893"/>
    </source>
</evidence>
<feature type="compositionally biased region" description="Basic residues" evidence="4">
    <location>
        <begin position="116"/>
        <end position="128"/>
    </location>
</feature>
<dbReference type="InterPro" id="IPR003439">
    <property type="entry name" value="ABC_transporter-like_ATP-bd"/>
</dbReference>
<dbReference type="SUPFAM" id="SSF52540">
    <property type="entry name" value="P-loop containing nucleoside triphosphate hydrolases"/>
    <property type="match status" value="2"/>
</dbReference>
<dbReference type="InterPro" id="IPR017871">
    <property type="entry name" value="ABC_transporter-like_CS"/>
</dbReference>
<dbReference type="Pfam" id="PF00005">
    <property type="entry name" value="ABC_tran"/>
    <property type="match status" value="2"/>
</dbReference>
<keyword evidence="2" id="KW-0547">Nucleotide-binding</keyword>
<dbReference type="EMBL" id="JALLAZ020001397">
    <property type="protein sequence ID" value="KAL3775725.1"/>
    <property type="molecule type" value="Genomic_DNA"/>
</dbReference>
<feature type="domain" description="ABC transporter" evidence="5">
    <location>
        <begin position="178"/>
        <end position="431"/>
    </location>
</feature>
<protein>
    <recommendedName>
        <fullName evidence="5">ABC transporter domain-containing protein</fullName>
    </recommendedName>
</protein>
<feature type="compositionally biased region" description="Basic and acidic residues" evidence="4">
    <location>
        <begin position="129"/>
        <end position="141"/>
    </location>
</feature>
<keyword evidence="7" id="KW-1185">Reference proteome</keyword>
<gene>
    <name evidence="6" type="ORF">ACHAW5_002937</name>
</gene>
<reference evidence="6 7" key="1">
    <citation type="submission" date="2024-10" db="EMBL/GenBank/DDBJ databases">
        <title>Updated reference genomes for cyclostephanoid diatoms.</title>
        <authorList>
            <person name="Roberts W.R."/>
            <person name="Alverson A.J."/>
        </authorList>
    </citation>
    <scope>NUCLEOTIDE SEQUENCE [LARGE SCALE GENOMIC DNA]</scope>
    <source>
        <strain evidence="6 7">AJA276-08</strain>
    </source>
</reference>
<dbReference type="Proteomes" id="UP001530315">
    <property type="component" value="Unassembled WGS sequence"/>
</dbReference>
<dbReference type="InterPro" id="IPR003593">
    <property type="entry name" value="AAA+_ATPase"/>
</dbReference>
<evidence type="ECO:0000256" key="4">
    <source>
        <dbReference type="SAM" id="MobiDB-lite"/>
    </source>
</evidence>
<dbReference type="AlphaFoldDB" id="A0ABD3NPE2"/>
<accession>A0ABD3NPE2</accession>
<feature type="region of interest" description="Disordered" evidence="4">
    <location>
        <begin position="71"/>
        <end position="141"/>
    </location>
</feature>
<dbReference type="PROSITE" id="PS50893">
    <property type="entry name" value="ABC_TRANSPORTER_2"/>
    <property type="match status" value="2"/>
</dbReference>
<dbReference type="PANTHER" id="PTHR19211:SF14">
    <property type="entry name" value="ATP-BINDING CASSETTE SUB-FAMILY F MEMBER 1"/>
    <property type="match status" value="1"/>
</dbReference>
<evidence type="ECO:0000256" key="3">
    <source>
        <dbReference type="ARBA" id="ARBA00022840"/>
    </source>
</evidence>
<dbReference type="InterPro" id="IPR027417">
    <property type="entry name" value="P-loop_NTPase"/>
</dbReference>
<evidence type="ECO:0000313" key="7">
    <source>
        <dbReference type="Proteomes" id="UP001530315"/>
    </source>
</evidence>
<dbReference type="PROSITE" id="PS00211">
    <property type="entry name" value="ABC_TRANSPORTER_1"/>
    <property type="match status" value="2"/>
</dbReference>
<evidence type="ECO:0000256" key="2">
    <source>
        <dbReference type="ARBA" id="ARBA00022741"/>
    </source>
</evidence>
<organism evidence="6 7">
    <name type="scientific">Stephanodiscus triporus</name>
    <dbReference type="NCBI Taxonomy" id="2934178"/>
    <lineage>
        <taxon>Eukaryota</taxon>
        <taxon>Sar</taxon>
        <taxon>Stramenopiles</taxon>
        <taxon>Ochrophyta</taxon>
        <taxon>Bacillariophyta</taxon>
        <taxon>Coscinodiscophyceae</taxon>
        <taxon>Thalassiosirophycidae</taxon>
        <taxon>Stephanodiscales</taxon>
        <taxon>Stephanodiscaceae</taxon>
        <taxon>Stephanodiscus</taxon>
    </lineage>
</organism>
<proteinExistence type="predicted"/>
<evidence type="ECO:0000256" key="1">
    <source>
        <dbReference type="ARBA" id="ARBA00022737"/>
    </source>
</evidence>
<dbReference type="FunFam" id="3.40.50.300:FF:000011">
    <property type="entry name" value="Putative ABC transporter ATP-binding component"/>
    <property type="match status" value="1"/>
</dbReference>
<dbReference type="PANTHER" id="PTHR19211">
    <property type="entry name" value="ATP-BINDING TRANSPORT PROTEIN-RELATED"/>
    <property type="match status" value="1"/>
</dbReference>